<evidence type="ECO:0000256" key="1">
    <source>
        <dbReference type="SAM" id="Phobius"/>
    </source>
</evidence>
<protein>
    <recommendedName>
        <fullName evidence="4">Sensor histidine kinase</fullName>
    </recommendedName>
</protein>
<dbReference type="Proteomes" id="UP001519887">
    <property type="component" value="Unassembled WGS sequence"/>
</dbReference>
<sequence length="118" mass="13754">MKLSAFLADRWGYMFLYVLNTGLMVLVVDLDFLELGVSLRTGNIIYIFVLSFALLALFLTIDYLRQRPYYRRMLAISQEHESIEQILNLQDGATREQRAMEQLVLDNYGQYASRLAAY</sequence>
<keyword evidence="3" id="KW-1185">Reference proteome</keyword>
<feature type="non-terminal residue" evidence="2">
    <location>
        <position position="118"/>
    </location>
</feature>
<organism evidence="2 3">
    <name type="scientific">Paenibacillus sepulcri</name>
    <dbReference type="NCBI Taxonomy" id="359917"/>
    <lineage>
        <taxon>Bacteria</taxon>
        <taxon>Bacillati</taxon>
        <taxon>Bacillota</taxon>
        <taxon>Bacilli</taxon>
        <taxon>Bacillales</taxon>
        <taxon>Paenibacillaceae</taxon>
        <taxon>Paenibacillus</taxon>
    </lineage>
</organism>
<keyword evidence="1" id="KW-0812">Transmembrane</keyword>
<evidence type="ECO:0000313" key="3">
    <source>
        <dbReference type="Proteomes" id="UP001519887"/>
    </source>
</evidence>
<evidence type="ECO:0008006" key="4">
    <source>
        <dbReference type="Google" id="ProtNLM"/>
    </source>
</evidence>
<gene>
    <name evidence="2" type="ORF">K0U00_33200</name>
</gene>
<feature type="transmembrane region" description="Helical" evidence="1">
    <location>
        <begin position="44"/>
        <end position="64"/>
    </location>
</feature>
<reference evidence="2 3" key="1">
    <citation type="submission" date="2021-07" db="EMBL/GenBank/DDBJ databases">
        <title>Paenibacillus radiodurans sp. nov., isolated from the southeastern edge of Tengger Desert.</title>
        <authorList>
            <person name="Zhang G."/>
        </authorList>
    </citation>
    <scope>NUCLEOTIDE SEQUENCE [LARGE SCALE GENOMIC DNA]</scope>
    <source>
        <strain evidence="2 3">CCM 7311</strain>
    </source>
</reference>
<dbReference type="EMBL" id="JAHZIK010001402">
    <property type="protein sequence ID" value="MBW7458916.1"/>
    <property type="molecule type" value="Genomic_DNA"/>
</dbReference>
<feature type="transmembrane region" description="Helical" evidence="1">
    <location>
        <begin position="12"/>
        <end position="32"/>
    </location>
</feature>
<keyword evidence="1" id="KW-0472">Membrane</keyword>
<evidence type="ECO:0000313" key="2">
    <source>
        <dbReference type="EMBL" id="MBW7458916.1"/>
    </source>
</evidence>
<keyword evidence="1" id="KW-1133">Transmembrane helix</keyword>
<name>A0ABS7CDA7_9BACL</name>
<accession>A0ABS7CDA7</accession>
<proteinExistence type="predicted"/>
<comment type="caution">
    <text evidence="2">The sequence shown here is derived from an EMBL/GenBank/DDBJ whole genome shotgun (WGS) entry which is preliminary data.</text>
</comment>